<dbReference type="RefSeq" id="WP_085853862.1">
    <property type="nucleotide sequence ID" value="NZ_FOPF01000004.1"/>
</dbReference>
<name>A0A1Y5SLM9_9RHOB</name>
<feature type="signal peptide" evidence="1">
    <location>
        <begin position="1"/>
        <end position="20"/>
    </location>
</feature>
<keyword evidence="4" id="KW-1185">Reference proteome</keyword>
<reference evidence="3 4" key="1">
    <citation type="submission" date="2017-03" db="EMBL/GenBank/DDBJ databases">
        <authorList>
            <person name="Afonso C.L."/>
            <person name="Miller P.J."/>
            <person name="Scott M.A."/>
            <person name="Spackman E."/>
            <person name="Goraichik I."/>
            <person name="Dimitrov K.M."/>
            <person name="Suarez D.L."/>
            <person name="Swayne D.E."/>
        </authorList>
    </citation>
    <scope>NUCLEOTIDE SEQUENCE [LARGE SCALE GENOMIC DNA]</scope>
    <source>
        <strain evidence="3 4">CECT 7066</strain>
    </source>
</reference>
<dbReference type="SUPFAM" id="SSF56935">
    <property type="entry name" value="Porins"/>
    <property type="match status" value="1"/>
</dbReference>
<dbReference type="Gene3D" id="2.40.160.10">
    <property type="entry name" value="Porin"/>
    <property type="match status" value="1"/>
</dbReference>
<evidence type="ECO:0000313" key="4">
    <source>
        <dbReference type="Proteomes" id="UP000193870"/>
    </source>
</evidence>
<evidence type="ECO:0000313" key="3">
    <source>
        <dbReference type="EMBL" id="SLN43050.1"/>
    </source>
</evidence>
<dbReference type="GO" id="GO:0016020">
    <property type="term" value="C:membrane"/>
    <property type="evidence" value="ECO:0007669"/>
    <property type="project" value="InterPro"/>
</dbReference>
<feature type="domain" description="Porin" evidence="2">
    <location>
        <begin position="7"/>
        <end position="323"/>
    </location>
</feature>
<accession>A0A1Y5SLM9</accession>
<evidence type="ECO:0000256" key="1">
    <source>
        <dbReference type="SAM" id="SignalP"/>
    </source>
</evidence>
<organism evidence="3 4">
    <name type="scientific">Palleronia marisminoris</name>
    <dbReference type="NCBI Taxonomy" id="315423"/>
    <lineage>
        <taxon>Bacteria</taxon>
        <taxon>Pseudomonadati</taxon>
        <taxon>Pseudomonadota</taxon>
        <taxon>Alphaproteobacteria</taxon>
        <taxon>Rhodobacterales</taxon>
        <taxon>Roseobacteraceae</taxon>
        <taxon>Palleronia</taxon>
    </lineage>
</organism>
<proteinExistence type="predicted"/>
<evidence type="ECO:0000259" key="2">
    <source>
        <dbReference type="Pfam" id="PF13609"/>
    </source>
</evidence>
<dbReference type="AlphaFoldDB" id="A0A1Y5SLM9"/>
<keyword evidence="1" id="KW-0732">Signal</keyword>
<protein>
    <submittedName>
        <fullName evidence="3">Porin</fullName>
    </submittedName>
</protein>
<sequence>MEKFLLASTALVASTTFAFAEVNVSGTAEMGVFGASSDIFADEDENDGDLQFHTDVDVIFTMAGETDAGLAFGAEVDLDDVININRDDEGDDDGVIFPATGDDSDDGGIVIFVDGAYGRLTMGDTDGGFDWALEEAIIGGSLRDDHEHAGYNGNAGLDGTYDGQIARYEYAFGDFGVAASAELDDDDDGDGDDPILGLGARYNGEFAGVTFGAGLGYQTGADVADDGESADGSIVGASLSAKMDNGIQGIINYSHYDDDLGGDYDHLGLAIGYEWDAFLIAANYGTFDYDDGEDEDGYGVVVNYDLGGGAQLQAGYGHSDDGDDDFSTYSFGIAMAF</sequence>
<dbReference type="Pfam" id="PF13609">
    <property type="entry name" value="Porin_4"/>
    <property type="match status" value="1"/>
</dbReference>
<dbReference type="InterPro" id="IPR023614">
    <property type="entry name" value="Porin_dom_sf"/>
</dbReference>
<dbReference type="GO" id="GO:0015288">
    <property type="term" value="F:porin activity"/>
    <property type="evidence" value="ECO:0007669"/>
    <property type="project" value="InterPro"/>
</dbReference>
<feature type="chain" id="PRO_5010990807" evidence="1">
    <location>
        <begin position="21"/>
        <end position="337"/>
    </location>
</feature>
<dbReference type="STRING" id="315423.SAMN04488020_104253"/>
<dbReference type="InterPro" id="IPR033900">
    <property type="entry name" value="Gram_neg_porin_domain"/>
</dbReference>
<dbReference type="Proteomes" id="UP000193870">
    <property type="component" value="Unassembled WGS sequence"/>
</dbReference>
<dbReference type="OrthoDB" id="7326315at2"/>
<gene>
    <name evidence="3" type="ORF">PAM7066_01876</name>
</gene>
<dbReference type="EMBL" id="FWFV01000004">
    <property type="protein sequence ID" value="SLN43050.1"/>
    <property type="molecule type" value="Genomic_DNA"/>
</dbReference>